<dbReference type="InterPro" id="IPR041223">
    <property type="entry name" value="ApeA_NTD"/>
</dbReference>
<evidence type="ECO:0000313" key="2">
    <source>
        <dbReference type="EMBL" id="MDM8076738.1"/>
    </source>
</evidence>
<sequence>MADNELIVGEPRLGWLIDGNPKTPETAVMLRDTGAAIELRIPLQGMLREDGPYARWWSSLTMHADDPEQTKYSYIPPRVMLFHDDRGVVVLVGCRAGGARQTLDAGYGLIVANYAVLGGRSPKYDKINGMRSDIPAMASWTGITSMIVKANNDAEGLLESVQVELKRLSPVSISRTLNLAIHPLWEARQPRTGFSARERIMLGTMVKDARSWEDHLMVHGAVWDLVSIASWRPFTVARLEVCRGDDLVRTSRGTTERWSQVVTHRLPQYSDDKSRKPSFLFWYDNIGARGVKRWLRLREAYTDALDPFLSILRSDEPWSDANVVQIGIVLEKLGYLIDIKKNEGAHLNGQDQLSFMKALQVILDDMPVTPFVDDDTATDNMPDNESSAGNTSDAWKANIRAAYMGLKHADRTLPDSLDLINALRKSILVVRFWIANQLGVHQNVLEDGRKSDPLSKRFIGID</sequence>
<feature type="domain" description="ApeA N-terminal" evidence="1">
    <location>
        <begin position="15"/>
        <end position="293"/>
    </location>
</feature>
<comment type="caution">
    <text evidence="2">The sequence shown here is derived from an EMBL/GenBank/DDBJ whole genome shotgun (WGS) entry which is preliminary data.</text>
</comment>
<gene>
    <name evidence="2" type="ORF">QUV91_06695</name>
</gene>
<evidence type="ECO:0000313" key="3">
    <source>
        <dbReference type="Proteomes" id="UP001529257"/>
    </source>
</evidence>
<name>A0ABT7TY45_ACTVI</name>
<protein>
    <recommendedName>
        <fullName evidence="1">ApeA N-terminal domain-containing protein</fullName>
    </recommendedName>
</protein>
<dbReference type="RefSeq" id="WP_289596176.1">
    <property type="nucleotide sequence ID" value="NZ_JAUDBR010000008.1"/>
</dbReference>
<reference evidence="3" key="1">
    <citation type="submission" date="2023-06" db="EMBL/GenBank/DDBJ databases">
        <title>Identification and characterization of horizontal gene transfer across gut microbiota members of farm animals based on homology search.</title>
        <authorList>
            <person name="Zeman M."/>
            <person name="Kubasova T."/>
            <person name="Jahodarova E."/>
            <person name="Nykrynova M."/>
            <person name="Rychlik I."/>
        </authorList>
    </citation>
    <scope>NUCLEOTIDE SEQUENCE [LARGE SCALE GENOMIC DNA]</scope>
    <source>
        <strain evidence="3">ET81</strain>
    </source>
</reference>
<accession>A0ABT7TY45</accession>
<dbReference type="Pfam" id="PF18862">
    <property type="entry name" value="ApeA_NTD1"/>
    <property type="match status" value="1"/>
</dbReference>
<dbReference type="Proteomes" id="UP001529257">
    <property type="component" value="Unassembled WGS sequence"/>
</dbReference>
<proteinExistence type="predicted"/>
<reference evidence="2 3" key="2">
    <citation type="submission" date="2023-06" db="EMBL/GenBank/DDBJ databases">
        <authorList>
            <person name="Zeman M."/>
            <person name="Kubasova T."/>
            <person name="Jahodarova E."/>
            <person name="Nykrynova M."/>
            <person name="Rychlik I."/>
        </authorList>
    </citation>
    <scope>NUCLEOTIDE SEQUENCE [LARGE SCALE GENOMIC DNA]</scope>
    <source>
        <strain evidence="2 3">ET81</strain>
    </source>
</reference>
<keyword evidence="3" id="KW-1185">Reference proteome</keyword>
<organism evidence="2 3">
    <name type="scientific">Actinomyces viscosus</name>
    <dbReference type="NCBI Taxonomy" id="1656"/>
    <lineage>
        <taxon>Bacteria</taxon>
        <taxon>Bacillati</taxon>
        <taxon>Actinomycetota</taxon>
        <taxon>Actinomycetes</taxon>
        <taxon>Actinomycetales</taxon>
        <taxon>Actinomycetaceae</taxon>
        <taxon>Actinomyces</taxon>
    </lineage>
</organism>
<dbReference type="EMBL" id="JAUDBR010000008">
    <property type="protein sequence ID" value="MDM8076738.1"/>
    <property type="molecule type" value="Genomic_DNA"/>
</dbReference>
<evidence type="ECO:0000259" key="1">
    <source>
        <dbReference type="Pfam" id="PF18862"/>
    </source>
</evidence>